<sequence length="303" mass="32995">MSAALHERVHLDPFCQDEEPLRASTSSLADICSPSTKQPPKHARVTHWAVKRPGSLARHLPPPSNTATMLPRATAWPRAVLRVLRQPRTNLNTARRAQSSSSKTSNPKSSPNDRASRIIDRLPRRLQPYASSLRRAPVSHVVAFLILHEITAIVPLLALFSVFHYTSYTPTALVSNAGYWGGDIGETSAKFARYFARKGWLGLGGDGQAADAVGDEAADQARTLAAAGTSDGRRDASPGVYDARDGTVGEPEAYEGQYKVVTEVAVAWLITKGLLPARILLSVWATPWFAGVMLRARSVFRRP</sequence>
<evidence type="ECO:0000256" key="2">
    <source>
        <dbReference type="SAM" id="Phobius"/>
    </source>
</evidence>
<keyword evidence="2" id="KW-1133">Transmembrane helix</keyword>
<dbReference type="Pfam" id="PF10306">
    <property type="entry name" value="FLILHELTA"/>
    <property type="match status" value="1"/>
</dbReference>
<dbReference type="GO" id="GO:0005739">
    <property type="term" value="C:mitochondrion"/>
    <property type="evidence" value="ECO:0007669"/>
    <property type="project" value="TreeGrafter"/>
</dbReference>
<protein>
    <submittedName>
        <fullName evidence="3">Uncharacterized protein</fullName>
    </submittedName>
</protein>
<organism evidence="3 4">
    <name type="scientific">Plectosphaerella cucumerina</name>
    <dbReference type="NCBI Taxonomy" id="40658"/>
    <lineage>
        <taxon>Eukaryota</taxon>
        <taxon>Fungi</taxon>
        <taxon>Dikarya</taxon>
        <taxon>Ascomycota</taxon>
        <taxon>Pezizomycotina</taxon>
        <taxon>Sordariomycetes</taxon>
        <taxon>Hypocreomycetidae</taxon>
        <taxon>Glomerellales</taxon>
        <taxon>Plectosphaerellaceae</taxon>
        <taxon>Plectosphaerella</taxon>
    </lineage>
</organism>
<evidence type="ECO:0000256" key="1">
    <source>
        <dbReference type="SAM" id="MobiDB-lite"/>
    </source>
</evidence>
<dbReference type="EMBL" id="JAGPXD010000002">
    <property type="protein sequence ID" value="KAH7368744.1"/>
    <property type="molecule type" value="Genomic_DNA"/>
</dbReference>
<evidence type="ECO:0000313" key="3">
    <source>
        <dbReference type="EMBL" id="KAH7368744.1"/>
    </source>
</evidence>
<dbReference type="OrthoDB" id="5580261at2759"/>
<feature type="transmembrane region" description="Helical" evidence="2">
    <location>
        <begin position="141"/>
        <end position="163"/>
    </location>
</feature>
<feature type="region of interest" description="Disordered" evidence="1">
    <location>
        <begin position="87"/>
        <end position="118"/>
    </location>
</feature>
<keyword evidence="2" id="KW-0812">Transmembrane</keyword>
<dbReference type="Proteomes" id="UP000813385">
    <property type="component" value="Unassembled WGS sequence"/>
</dbReference>
<evidence type="ECO:0000313" key="4">
    <source>
        <dbReference type="Proteomes" id="UP000813385"/>
    </source>
</evidence>
<reference evidence="3" key="1">
    <citation type="journal article" date="2021" name="Nat. Commun.">
        <title>Genetic determinants of endophytism in the Arabidopsis root mycobiome.</title>
        <authorList>
            <person name="Mesny F."/>
            <person name="Miyauchi S."/>
            <person name="Thiergart T."/>
            <person name="Pickel B."/>
            <person name="Atanasova L."/>
            <person name="Karlsson M."/>
            <person name="Huettel B."/>
            <person name="Barry K.W."/>
            <person name="Haridas S."/>
            <person name="Chen C."/>
            <person name="Bauer D."/>
            <person name="Andreopoulos W."/>
            <person name="Pangilinan J."/>
            <person name="LaButti K."/>
            <person name="Riley R."/>
            <person name="Lipzen A."/>
            <person name="Clum A."/>
            <person name="Drula E."/>
            <person name="Henrissat B."/>
            <person name="Kohler A."/>
            <person name="Grigoriev I.V."/>
            <person name="Martin F.M."/>
            <person name="Hacquard S."/>
        </authorList>
    </citation>
    <scope>NUCLEOTIDE SEQUENCE</scope>
    <source>
        <strain evidence="3">MPI-CAGE-AT-0016</strain>
    </source>
</reference>
<comment type="caution">
    <text evidence="3">The sequence shown here is derived from an EMBL/GenBank/DDBJ whole genome shotgun (WGS) entry which is preliminary data.</text>
</comment>
<keyword evidence="2" id="KW-0472">Membrane</keyword>
<gene>
    <name evidence="3" type="ORF">B0T11DRAFT_277564</name>
</gene>
<dbReference type="AlphaFoldDB" id="A0A8K0X7L4"/>
<proteinExistence type="predicted"/>
<feature type="transmembrane region" description="Helical" evidence="2">
    <location>
        <begin position="275"/>
        <end position="294"/>
    </location>
</feature>
<feature type="compositionally biased region" description="Polar residues" evidence="1">
    <location>
        <begin position="87"/>
        <end position="98"/>
    </location>
</feature>
<feature type="compositionally biased region" description="Low complexity" evidence="1">
    <location>
        <begin position="99"/>
        <end position="112"/>
    </location>
</feature>
<keyword evidence="4" id="KW-1185">Reference proteome</keyword>
<accession>A0A8K0X7L4</accession>
<dbReference type="PANTHER" id="PTHR28002:SF1">
    <property type="entry name" value="MIOREX COMPLEX COMPONENT 11"/>
    <property type="match status" value="1"/>
</dbReference>
<name>A0A8K0X7L4_9PEZI</name>
<dbReference type="PANTHER" id="PTHR28002">
    <property type="entry name" value="MIOREX COMPLEX COMPONENT 11"/>
    <property type="match status" value="1"/>
</dbReference>
<dbReference type="InterPro" id="IPR018811">
    <property type="entry name" value="MRX11"/>
</dbReference>